<evidence type="ECO:0000259" key="7">
    <source>
        <dbReference type="Pfam" id="PF15288"/>
    </source>
</evidence>
<dbReference type="Proteomes" id="UP001306508">
    <property type="component" value="Unassembled WGS sequence"/>
</dbReference>
<dbReference type="GO" id="GO:0016251">
    <property type="term" value="F:RNA polymerase II general transcription initiation factor activity"/>
    <property type="evidence" value="ECO:0007669"/>
    <property type="project" value="InterPro"/>
</dbReference>
<dbReference type="Pfam" id="PF12157">
    <property type="entry name" value="DUF3591"/>
    <property type="match status" value="1"/>
</dbReference>
<evidence type="ECO:0000256" key="5">
    <source>
        <dbReference type="SAM" id="MobiDB-lite"/>
    </source>
</evidence>
<feature type="compositionally biased region" description="Low complexity" evidence="5">
    <location>
        <begin position="538"/>
        <end position="552"/>
    </location>
</feature>
<keyword evidence="2" id="KW-0805">Transcription regulation</keyword>
<feature type="compositionally biased region" description="Polar residues" evidence="5">
    <location>
        <begin position="1509"/>
        <end position="1524"/>
    </location>
</feature>
<sequence>MANRGRGRKKEKPRDKNNETLKSFQRQFLSFNSSSIGDSTSNTSTSTSLLSFSNIKLDDVSIDTYCCPFDDEEGINLIKMAKIFLKSVKEENVHWIILLDWSIYDQQRWLGHILKCVGEIDSEVNINSNNKFGIEDVEMAKTTRILIPYGYDNIKLIKTLDETFDAEECTIERYEEVIPTPIDKSRQTGSILIDSIEPSVEYFDVTERLDINEITRHKPEFIDEQIQYRRLNTNITNTGTNVSISTGKNNTARDEATHKLYHNGLPIALVTVVEKEKFHGREVNRNRCSPGGRISQEQIPLCTRIAARFVGRLAKERRQGDLVLVIVLRLTPGSAVSTRDLTNEDDAYDAIFSGDFGSLNIGSFIGNADPDDGSYDATEHLPDAIDFEDEDELADDEDDIQNNNNNNNNNNSIIFMNNNENDQISVSQHIFGVSNELILDHHQSNTMDDIGFPGTNTFDHLDINNPNMNMNIGISTDDISNTNTNNNNNNDNNSNINLNLNLNHDNDNNNNNALFMIDNNISTNDNENDNSHTNEDINVNNNRNSNNNLDLNGSESLSVTHINNMDLDLTNGYPKIISFNNNNNSNNNDNSKINQNKLNDAHSYNLFDLTIQHNNNNNNINIQDSKIRNPSNDEDMKKFKERRDSLLLQYYFPTYKKGKVLKWNSCIYRRRNNYQYQSKLLVSLLCPNGNMDEVKSFCPTNLKFKVQQDQKRLFNNMDYSTLFNESKRKLKNYGIKCVPVSQRFSDPLVETEMNSKDGEAGTKNNEIVDNQLNTSDDLLIAIQKWDENKIIHFDSDNNSNKENSVNTNKLVSPFDYNEDWNEDDLIDAKLSMAKFAELNMNDSKLLLVLNKENDLKKREQESKLSNLATKESLLLQRFNISNDHTYSILKHTHKPKVRATISNLNIEHSQPAINLQSPFYKVNLPRTQLRFFHRPKFSPHVRIGSTITFSKLKTRKRKKDKGKSVRESFATTQDLTVGDSAAIYLMEYSEQTPLALSKYGMANKLINYYRKTSEDDTLRPKLSVGETHVLGVQDKSPFWNFGFVEPGHIVPTLYNNMIRAPVFKHEVSDTDFLMVRSVGHGINRFYLRNINHLFTVGQTFPVVEIPGPNSRRVTSLKSIRLRMIVYRILNKVPERAISIEPIAKHFPDQDYGQNRQKIKEFMKYQREGPDKGLWKLKEGEPFLDKDNTKKLLSPEQIAEVEAMSQGLQFMEDNENFNFDDKLVKLEEKLLPWNISRNFVNATQMRAMVQIHGVGDPTGCGEGFSFLKTSMKGGFIKSNNESSNNDLIKGKNGAHTYNIVQQQKAYDDEIIRTWYTHAKSLSIVNPFEELDDPDSVNPTNRHVLTHRDDNKILRIVRKRRDENGIIQRDTIIIRDPRVIKGYLKGKELRKKSVDVATLLNMDESKIDNLDEIEFQKKVLQNELASLEKSQQRRAARGNKKRFNVTAVNNATSNTTNTNSTGSNNTTNNVNSLAGSSEGKGHGKNTTRRCATCGQIGHIRTNKSCPMYNGGITSNSSTPAPNVSDQ</sequence>
<feature type="region of interest" description="Disordered" evidence="5">
    <location>
        <begin position="1502"/>
        <end position="1524"/>
    </location>
</feature>
<feature type="domain" description="Transcription initiation factor TFIID subunit 1 histone acetyltransferase" evidence="6">
    <location>
        <begin position="878"/>
        <end position="1320"/>
    </location>
</feature>
<dbReference type="EMBL" id="JAWIZZ010000041">
    <property type="protein sequence ID" value="KAK5780405.1"/>
    <property type="molecule type" value="Genomic_DNA"/>
</dbReference>
<dbReference type="PANTHER" id="PTHR13900">
    <property type="entry name" value="TRANSCRIPTION INITIATION FACTOR TFIID"/>
    <property type="match status" value="1"/>
</dbReference>
<keyword evidence="3" id="KW-0804">Transcription</keyword>
<accession>A0AAN8A915</accession>
<dbReference type="GO" id="GO:0005669">
    <property type="term" value="C:transcription factor TFIID complex"/>
    <property type="evidence" value="ECO:0007669"/>
    <property type="project" value="InterPro"/>
</dbReference>
<evidence type="ECO:0000256" key="2">
    <source>
        <dbReference type="ARBA" id="ARBA00023015"/>
    </source>
</evidence>
<reference evidence="9" key="1">
    <citation type="submission" date="2023-07" db="EMBL/GenBank/DDBJ databases">
        <title>A draft genome of Kazachstania heterogenica Y-27499.</title>
        <authorList>
            <person name="Donic C."/>
            <person name="Kralova J.S."/>
            <person name="Fidel L."/>
            <person name="Ben-Dor S."/>
            <person name="Jung S."/>
        </authorList>
    </citation>
    <scope>NUCLEOTIDE SEQUENCE [LARGE SCALE GENOMIC DNA]</scope>
    <source>
        <strain evidence="9">Y27499</strain>
    </source>
</reference>
<dbReference type="GO" id="GO:0051123">
    <property type="term" value="P:RNA polymerase II preinitiation complex assembly"/>
    <property type="evidence" value="ECO:0007669"/>
    <property type="project" value="TreeGrafter"/>
</dbReference>
<dbReference type="GO" id="GO:0017025">
    <property type="term" value="F:TBP-class protein binding"/>
    <property type="evidence" value="ECO:0007669"/>
    <property type="project" value="InterPro"/>
</dbReference>
<organism evidence="8 9">
    <name type="scientific">Arxiozyma heterogenica</name>
    <dbReference type="NCBI Taxonomy" id="278026"/>
    <lineage>
        <taxon>Eukaryota</taxon>
        <taxon>Fungi</taxon>
        <taxon>Dikarya</taxon>
        <taxon>Ascomycota</taxon>
        <taxon>Saccharomycotina</taxon>
        <taxon>Saccharomycetes</taxon>
        <taxon>Saccharomycetales</taxon>
        <taxon>Saccharomycetaceae</taxon>
        <taxon>Arxiozyma</taxon>
    </lineage>
</organism>
<comment type="caution">
    <text evidence="8">The sequence shown here is derived from an EMBL/GenBank/DDBJ whole genome shotgun (WGS) entry which is preliminary data.</text>
</comment>
<feature type="region of interest" description="Disordered" evidence="5">
    <location>
        <begin position="481"/>
        <end position="504"/>
    </location>
</feature>
<protein>
    <recommendedName>
        <fullName evidence="10">Transcription initiation factor TFIID subunit 1</fullName>
    </recommendedName>
</protein>
<dbReference type="GO" id="GO:0004402">
    <property type="term" value="F:histone acetyltransferase activity"/>
    <property type="evidence" value="ECO:0007669"/>
    <property type="project" value="InterPro"/>
</dbReference>
<evidence type="ECO:0008006" key="10">
    <source>
        <dbReference type="Google" id="ProtNLM"/>
    </source>
</evidence>
<dbReference type="PANTHER" id="PTHR13900:SF0">
    <property type="entry name" value="TRANSCRIPTION INITIATION FACTOR TFIID SUBUNIT 1"/>
    <property type="match status" value="1"/>
</dbReference>
<dbReference type="Pfam" id="PF15288">
    <property type="entry name" value="zf-CCHC_6"/>
    <property type="match status" value="1"/>
</dbReference>
<name>A0AAN8A915_9SACH</name>
<evidence type="ECO:0000313" key="8">
    <source>
        <dbReference type="EMBL" id="KAK5780405.1"/>
    </source>
</evidence>
<dbReference type="InterPro" id="IPR040240">
    <property type="entry name" value="TAF1"/>
</dbReference>
<feature type="region of interest" description="Disordered" evidence="5">
    <location>
        <begin position="1431"/>
        <end position="1485"/>
    </location>
</feature>
<gene>
    <name evidence="8" type="ORF">RI543_002162</name>
</gene>
<evidence type="ECO:0000259" key="6">
    <source>
        <dbReference type="Pfam" id="PF12157"/>
    </source>
</evidence>
<feature type="domain" description="Zinc knuckle" evidence="7">
    <location>
        <begin position="1486"/>
        <end position="1507"/>
    </location>
</feature>
<evidence type="ECO:0000256" key="4">
    <source>
        <dbReference type="ARBA" id="ARBA00023242"/>
    </source>
</evidence>
<feature type="region of interest" description="Disordered" evidence="5">
    <location>
        <begin position="525"/>
        <end position="552"/>
    </location>
</feature>
<evidence type="ECO:0000256" key="3">
    <source>
        <dbReference type="ARBA" id="ARBA00023163"/>
    </source>
</evidence>
<evidence type="ECO:0000256" key="1">
    <source>
        <dbReference type="ARBA" id="ARBA00004123"/>
    </source>
</evidence>
<feature type="compositionally biased region" description="Basic residues" evidence="5">
    <location>
        <begin position="1431"/>
        <end position="1441"/>
    </location>
</feature>
<dbReference type="InterPro" id="IPR041670">
    <property type="entry name" value="Znf-CCHC_6"/>
</dbReference>
<evidence type="ECO:0000313" key="9">
    <source>
        <dbReference type="Proteomes" id="UP001306508"/>
    </source>
</evidence>
<dbReference type="InterPro" id="IPR022591">
    <property type="entry name" value="TAF1_HAT_dom"/>
</dbReference>
<keyword evidence="9" id="KW-1185">Reference proteome</keyword>
<comment type="subcellular location">
    <subcellularLocation>
        <location evidence="1">Nucleus</location>
    </subcellularLocation>
</comment>
<feature type="compositionally biased region" description="Low complexity" evidence="5">
    <location>
        <begin position="1442"/>
        <end position="1470"/>
    </location>
</feature>
<keyword evidence="4" id="KW-0539">Nucleus</keyword>
<proteinExistence type="predicted"/>